<keyword evidence="4" id="KW-0540">Nuclease</keyword>
<comment type="similarity">
    <text evidence="1">Belongs to the Rv1128c/1148c/1588c/1702c/1945/3466 family.</text>
</comment>
<feature type="region of interest" description="Disordered" evidence="2">
    <location>
        <begin position="452"/>
        <end position="486"/>
    </location>
</feature>
<dbReference type="Proteomes" id="UP000298127">
    <property type="component" value="Unassembled WGS sequence"/>
</dbReference>
<keyword evidence="4" id="KW-0378">Hydrolase</keyword>
<evidence type="ECO:0000313" key="5">
    <source>
        <dbReference type="Proteomes" id="UP000298127"/>
    </source>
</evidence>
<dbReference type="RefSeq" id="WP_135118659.1">
    <property type="nucleotide sequence ID" value="NZ_SPQZ01000001.1"/>
</dbReference>
<keyword evidence="5" id="KW-1185">Reference proteome</keyword>
<dbReference type="AlphaFoldDB" id="A0A4Y9R733"/>
<dbReference type="GO" id="GO:0008270">
    <property type="term" value="F:zinc ion binding"/>
    <property type="evidence" value="ECO:0007669"/>
    <property type="project" value="InterPro"/>
</dbReference>
<evidence type="ECO:0000259" key="3">
    <source>
        <dbReference type="SMART" id="SM00507"/>
    </source>
</evidence>
<organism evidence="4 5">
    <name type="scientific">Orlajensenia leifsoniae</name>
    <dbReference type="NCBI Taxonomy" id="2561933"/>
    <lineage>
        <taxon>Bacteria</taxon>
        <taxon>Bacillati</taxon>
        <taxon>Actinomycetota</taxon>
        <taxon>Actinomycetes</taxon>
        <taxon>Micrococcales</taxon>
        <taxon>Microbacteriaceae</taxon>
        <taxon>Orlajensenia</taxon>
    </lineage>
</organism>
<dbReference type="CDD" id="cd00085">
    <property type="entry name" value="HNHc"/>
    <property type="match status" value="1"/>
</dbReference>
<dbReference type="InterPro" id="IPR002711">
    <property type="entry name" value="HNH"/>
</dbReference>
<evidence type="ECO:0000256" key="2">
    <source>
        <dbReference type="SAM" id="MobiDB-lite"/>
    </source>
</evidence>
<dbReference type="EMBL" id="SPQZ01000001">
    <property type="protein sequence ID" value="TFV99762.1"/>
    <property type="molecule type" value="Genomic_DNA"/>
</dbReference>
<proteinExistence type="inferred from homology"/>
<dbReference type="GO" id="GO:0004519">
    <property type="term" value="F:endonuclease activity"/>
    <property type="evidence" value="ECO:0007669"/>
    <property type="project" value="UniProtKB-KW"/>
</dbReference>
<dbReference type="Pfam" id="PF02720">
    <property type="entry name" value="DUF222"/>
    <property type="match status" value="1"/>
</dbReference>
<sequence>MESLGQRMREAVAANRALLAEAAAVGVMGGLSDQDLLLVAAVSEDSGRAADAVRVLTAGEVADRSRPILGSESLAKRMGFPTPAELLEHVTRVDLPTARARLRLGAQTRQHTALTGELLPAEFDAVRAGLACGRLGIDSARTITRILSQAKRGAPTDTYSRFVPAEHELVCAAIGEPVEPGAAAEPPVPPSITEIQAGTWAAYLNPDGAEPTEKDFASRGFWFKPARDGLIPCGGLLVPEVAGAMQAVFTSMTNPRQSEKFMAEGDRAALELQAQQDGLNAVQLTDPRTRSQRQHDALATVFDIAGRSGELPTLGGASPTMLVTVHAADHESGHGVGHVDGLEIPIPMVAVRQLCCANGIQQVDLAANGKVLALGTTERCFNRTRRRAMDARDGGCVICGRPAVETEAHHVVPWAVEQRTHVDNGVLLCWFHHRTIETRGGWRVRMVDGSPQIMPPPELGPPEWRPARRSRVRQAEALRHRMRNRQ</sequence>
<dbReference type="Gene3D" id="1.10.30.50">
    <property type="match status" value="1"/>
</dbReference>
<dbReference type="Pfam" id="PF01844">
    <property type="entry name" value="HNH"/>
    <property type="match status" value="1"/>
</dbReference>
<dbReference type="SMART" id="SM00507">
    <property type="entry name" value="HNHc"/>
    <property type="match status" value="1"/>
</dbReference>
<evidence type="ECO:0000256" key="1">
    <source>
        <dbReference type="ARBA" id="ARBA00023450"/>
    </source>
</evidence>
<gene>
    <name evidence="4" type="ORF">E4M00_00710</name>
</gene>
<comment type="caution">
    <text evidence="4">The sequence shown here is derived from an EMBL/GenBank/DDBJ whole genome shotgun (WGS) entry which is preliminary data.</text>
</comment>
<dbReference type="InterPro" id="IPR003870">
    <property type="entry name" value="DUF222"/>
</dbReference>
<evidence type="ECO:0000313" key="4">
    <source>
        <dbReference type="EMBL" id="TFV99762.1"/>
    </source>
</evidence>
<dbReference type="GO" id="GO:0003676">
    <property type="term" value="F:nucleic acid binding"/>
    <property type="evidence" value="ECO:0007669"/>
    <property type="project" value="InterPro"/>
</dbReference>
<feature type="domain" description="HNH nuclease" evidence="3">
    <location>
        <begin position="384"/>
        <end position="434"/>
    </location>
</feature>
<feature type="compositionally biased region" description="Pro residues" evidence="2">
    <location>
        <begin position="453"/>
        <end position="464"/>
    </location>
</feature>
<protein>
    <submittedName>
        <fullName evidence="4">HNH endonuclease</fullName>
    </submittedName>
</protein>
<name>A0A4Y9R733_9MICO</name>
<accession>A0A4Y9R733</accession>
<keyword evidence="4" id="KW-0255">Endonuclease</keyword>
<reference evidence="4 5" key="1">
    <citation type="journal article" date="2018" name="J. Microbiol.">
        <title>Leifsonia flava sp. nov., a novel actinobacterium isolated from the rhizosphere of Aquilegia viridiflora.</title>
        <authorList>
            <person name="Cai Y."/>
            <person name="Tao W.Z."/>
            <person name="Ma Y.J."/>
            <person name="Cheng J."/>
            <person name="Zhang M.Y."/>
            <person name="Zhang Y.X."/>
        </authorList>
    </citation>
    <scope>NUCLEOTIDE SEQUENCE [LARGE SCALE GENOMIC DNA]</scope>
    <source>
        <strain evidence="4 5">SYP-B2174</strain>
    </source>
</reference>
<dbReference type="InterPro" id="IPR003615">
    <property type="entry name" value="HNH_nuc"/>
</dbReference>